<dbReference type="InterPro" id="IPR008767">
    <property type="entry name" value="Phage_SPP1_head-tail_adaptor"/>
</dbReference>
<keyword evidence="2" id="KW-1185">Reference proteome</keyword>
<accession>A0A7W9EPE0</accession>
<organism evidence="1 2">
    <name type="scientific">Brucella daejeonensis</name>
    <dbReference type="NCBI Taxonomy" id="659015"/>
    <lineage>
        <taxon>Bacteria</taxon>
        <taxon>Pseudomonadati</taxon>
        <taxon>Pseudomonadota</taxon>
        <taxon>Alphaproteobacteria</taxon>
        <taxon>Hyphomicrobiales</taxon>
        <taxon>Brucellaceae</taxon>
        <taxon>Brucella/Ochrobactrum group</taxon>
        <taxon>Brucella</taxon>
    </lineage>
</organism>
<dbReference type="AlphaFoldDB" id="A0A7W9EPE0"/>
<proteinExistence type="predicted"/>
<gene>
    <name evidence="1" type="ORF">FHS76_003621</name>
</gene>
<dbReference type="Pfam" id="PF05521">
    <property type="entry name" value="Phage_HCP"/>
    <property type="match status" value="1"/>
</dbReference>
<dbReference type="Proteomes" id="UP000555546">
    <property type="component" value="Unassembled WGS sequence"/>
</dbReference>
<protein>
    <submittedName>
        <fullName evidence="1">SPP1 family predicted phage head-tail adaptor</fullName>
    </submittedName>
</protein>
<dbReference type="Gene3D" id="2.40.10.270">
    <property type="entry name" value="Bacteriophage SPP1 head-tail adaptor protein"/>
    <property type="match status" value="1"/>
</dbReference>
<comment type="caution">
    <text evidence="1">The sequence shown here is derived from an EMBL/GenBank/DDBJ whole genome shotgun (WGS) entry which is preliminary data.</text>
</comment>
<sequence>MNNVLFIDPGQLTSELALEAMQPIADGMGGYDESWDEIGMVWGRIEPVSTSQKDFGARPRPEVTHRILLRFRPDLSSAMRLRKGGRIFSLRSVHDPDESGRYLICLATEQGR</sequence>
<reference evidence="1 2" key="1">
    <citation type="submission" date="2020-08" db="EMBL/GenBank/DDBJ databases">
        <title>Genomic Encyclopedia of Type Strains, Phase IV (KMG-IV): sequencing the most valuable type-strain genomes for metagenomic binning, comparative biology and taxonomic classification.</title>
        <authorList>
            <person name="Goeker M."/>
        </authorList>
    </citation>
    <scope>NUCLEOTIDE SEQUENCE [LARGE SCALE GENOMIC DNA]</scope>
    <source>
        <strain evidence="1 2">DSM 26944</strain>
    </source>
</reference>
<name>A0A7W9EPE0_9HYPH</name>
<evidence type="ECO:0000313" key="2">
    <source>
        <dbReference type="Proteomes" id="UP000555546"/>
    </source>
</evidence>
<dbReference type="InterPro" id="IPR038666">
    <property type="entry name" value="SSP1_head-tail_sf"/>
</dbReference>
<dbReference type="NCBIfam" id="TIGR01563">
    <property type="entry name" value="gp16_SPP1"/>
    <property type="match status" value="1"/>
</dbReference>
<dbReference type="RefSeq" id="WP_183655884.1">
    <property type="nucleotide sequence ID" value="NZ_JACIJG010000017.1"/>
</dbReference>
<dbReference type="EMBL" id="JACIJG010000017">
    <property type="protein sequence ID" value="MBB5703711.1"/>
    <property type="molecule type" value="Genomic_DNA"/>
</dbReference>
<evidence type="ECO:0000313" key="1">
    <source>
        <dbReference type="EMBL" id="MBB5703711.1"/>
    </source>
</evidence>